<dbReference type="GO" id="GO:0043709">
    <property type="term" value="P:cell adhesion involved in single-species biofilm formation"/>
    <property type="evidence" value="ECO:0007669"/>
    <property type="project" value="TreeGrafter"/>
</dbReference>
<gene>
    <name evidence="2" type="ORF">RG298_001334</name>
</gene>
<dbReference type="InterPro" id="IPR008966">
    <property type="entry name" value="Adhesion_dom_sf"/>
</dbReference>
<name>A0AAI9GFC2_PROST</name>
<protein>
    <submittedName>
        <fullName evidence="2">Type 1 fimbrial protein</fullName>
    </submittedName>
</protein>
<dbReference type="SUPFAM" id="SSF49401">
    <property type="entry name" value="Bacterial adhesins"/>
    <property type="match status" value="1"/>
</dbReference>
<evidence type="ECO:0000256" key="1">
    <source>
        <dbReference type="SAM" id="SignalP"/>
    </source>
</evidence>
<dbReference type="EMBL" id="ABMABF030000004">
    <property type="protein sequence ID" value="EMJ5133642.1"/>
    <property type="molecule type" value="Genomic_DNA"/>
</dbReference>
<evidence type="ECO:0000313" key="2">
    <source>
        <dbReference type="EMBL" id="EMJ5133642.1"/>
    </source>
</evidence>
<reference evidence="2" key="1">
    <citation type="submission" date="2024-02" db="EMBL/GenBank/DDBJ databases">
        <authorList>
            <consortium name="Clinical and Environmental Microbiology Branch: Whole genome sequencing antimicrobial resistance pathogens in the healthcare setting"/>
        </authorList>
    </citation>
    <scope>NUCLEOTIDE SEQUENCE</scope>
    <source>
        <strain evidence="2">2021GO-0154</strain>
    </source>
</reference>
<dbReference type="Gene3D" id="2.60.40.1090">
    <property type="entry name" value="Fimbrial-type adhesion domain"/>
    <property type="match status" value="1"/>
</dbReference>
<proteinExistence type="predicted"/>
<dbReference type="InterPro" id="IPR050263">
    <property type="entry name" value="Bact_Fimbrial_Adh_Pro"/>
</dbReference>
<comment type="caution">
    <text evidence="2">The sequence shown here is derived from an EMBL/GenBank/DDBJ whole genome shotgun (WGS) entry which is preliminary data.</text>
</comment>
<dbReference type="PANTHER" id="PTHR33420">
    <property type="entry name" value="FIMBRIAL SUBUNIT ELFA-RELATED"/>
    <property type="match status" value="1"/>
</dbReference>
<organism evidence="2">
    <name type="scientific">Providencia stuartii</name>
    <dbReference type="NCBI Taxonomy" id="588"/>
    <lineage>
        <taxon>Bacteria</taxon>
        <taxon>Pseudomonadati</taxon>
        <taxon>Pseudomonadota</taxon>
        <taxon>Gammaproteobacteria</taxon>
        <taxon>Enterobacterales</taxon>
        <taxon>Morganellaceae</taxon>
        <taxon>Providencia</taxon>
    </lineage>
</organism>
<dbReference type="GO" id="GO:0009289">
    <property type="term" value="C:pilus"/>
    <property type="evidence" value="ECO:0007669"/>
    <property type="project" value="InterPro"/>
</dbReference>
<dbReference type="InterPro" id="IPR036937">
    <property type="entry name" value="Adhesion_dom_fimbrial_sf"/>
</dbReference>
<accession>A0AAI9GFC2</accession>
<feature type="signal peptide" evidence="1">
    <location>
        <begin position="1"/>
        <end position="21"/>
    </location>
</feature>
<keyword evidence="1" id="KW-0732">Signal</keyword>
<dbReference type="PANTHER" id="PTHR33420:SF26">
    <property type="entry name" value="FIMBRIAL SUBUNIT"/>
    <property type="match status" value="1"/>
</dbReference>
<feature type="chain" id="PRO_5042473224" evidence="1">
    <location>
        <begin position="22"/>
        <end position="181"/>
    </location>
</feature>
<dbReference type="AlphaFoldDB" id="A0AAI9GFC2"/>
<sequence length="181" mass="19974">MNHFGILAMVFSGMIAIPANANVQTYRATQGDGYVAVEGSIIDSPCAIEAGSRNQSIELKTIPISQMIHDKQGPIRPFSIRLINCVLTPLTPGKPDWQSFEITFDGSHDGDNFRLFGKAKGISLKITDEQGNHAFPGKPLPARSIESGSMTLNYGMRLVTNNQRLESGNYQTTVRFKMDYY</sequence>